<accession>A0A3N4HQV7</accession>
<proteinExistence type="predicted"/>
<keyword evidence="3" id="KW-1185">Reference proteome</keyword>
<dbReference type="Proteomes" id="UP000275078">
    <property type="component" value="Unassembled WGS sequence"/>
</dbReference>
<protein>
    <submittedName>
        <fullName evidence="2">Uncharacterized protein</fullName>
    </submittedName>
</protein>
<gene>
    <name evidence="2" type="ORF">BJ508DRAFT_35194</name>
</gene>
<sequence length="164" mass="18270">MNNHSNSSSSSKETTPSPPNSNRPSSSCSSLDYNPRNPDITSDRPIPASVPDRSHDKHHPRHFLELESYHNNLHTSIANQAGPYVRGVHLPSKDKQPRAEDNGPVSILKNACGVCEKCDGKGELKDVFNLEICPRCGLKLEKCKGTKGCVVRKVKFPDEKKWRR</sequence>
<feature type="region of interest" description="Disordered" evidence="1">
    <location>
        <begin position="1"/>
        <end position="64"/>
    </location>
</feature>
<reference evidence="2 3" key="1">
    <citation type="journal article" date="2018" name="Nat. Ecol. Evol.">
        <title>Pezizomycetes genomes reveal the molecular basis of ectomycorrhizal truffle lifestyle.</title>
        <authorList>
            <person name="Murat C."/>
            <person name="Payen T."/>
            <person name="Noel B."/>
            <person name="Kuo A."/>
            <person name="Morin E."/>
            <person name="Chen J."/>
            <person name="Kohler A."/>
            <person name="Krizsan K."/>
            <person name="Balestrini R."/>
            <person name="Da Silva C."/>
            <person name="Montanini B."/>
            <person name="Hainaut M."/>
            <person name="Levati E."/>
            <person name="Barry K.W."/>
            <person name="Belfiori B."/>
            <person name="Cichocki N."/>
            <person name="Clum A."/>
            <person name="Dockter R.B."/>
            <person name="Fauchery L."/>
            <person name="Guy J."/>
            <person name="Iotti M."/>
            <person name="Le Tacon F."/>
            <person name="Lindquist E.A."/>
            <person name="Lipzen A."/>
            <person name="Malagnac F."/>
            <person name="Mello A."/>
            <person name="Molinier V."/>
            <person name="Miyauchi S."/>
            <person name="Poulain J."/>
            <person name="Riccioni C."/>
            <person name="Rubini A."/>
            <person name="Sitrit Y."/>
            <person name="Splivallo R."/>
            <person name="Traeger S."/>
            <person name="Wang M."/>
            <person name="Zifcakova L."/>
            <person name="Wipf D."/>
            <person name="Zambonelli A."/>
            <person name="Paolocci F."/>
            <person name="Nowrousian M."/>
            <person name="Ottonello S."/>
            <person name="Baldrian P."/>
            <person name="Spatafora J.W."/>
            <person name="Henrissat B."/>
            <person name="Nagy L.G."/>
            <person name="Aury J.M."/>
            <person name="Wincker P."/>
            <person name="Grigoriev I.V."/>
            <person name="Bonfante P."/>
            <person name="Martin F.M."/>
        </authorList>
    </citation>
    <scope>NUCLEOTIDE SEQUENCE [LARGE SCALE GENOMIC DNA]</scope>
    <source>
        <strain evidence="2 3">RN42</strain>
    </source>
</reference>
<organism evidence="2 3">
    <name type="scientific">Ascobolus immersus RN42</name>
    <dbReference type="NCBI Taxonomy" id="1160509"/>
    <lineage>
        <taxon>Eukaryota</taxon>
        <taxon>Fungi</taxon>
        <taxon>Dikarya</taxon>
        <taxon>Ascomycota</taxon>
        <taxon>Pezizomycotina</taxon>
        <taxon>Pezizomycetes</taxon>
        <taxon>Pezizales</taxon>
        <taxon>Ascobolaceae</taxon>
        <taxon>Ascobolus</taxon>
    </lineage>
</organism>
<name>A0A3N4HQV7_ASCIM</name>
<feature type="compositionally biased region" description="Low complexity" evidence="1">
    <location>
        <begin position="1"/>
        <end position="15"/>
    </location>
</feature>
<evidence type="ECO:0000313" key="2">
    <source>
        <dbReference type="EMBL" id="RPA74441.1"/>
    </source>
</evidence>
<dbReference type="AlphaFoldDB" id="A0A3N4HQV7"/>
<evidence type="ECO:0000256" key="1">
    <source>
        <dbReference type="SAM" id="MobiDB-lite"/>
    </source>
</evidence>
<evidence type="ECO:0000313" key="3">
    <source>
        <dbReference type="Proteomes" id="UP000275078"/>
    </source>
</evidence>
<dbReference type="EMBL" id="ML119790">
    <property type="protein sequence ID" value="RPA74441.1"/>
    <property type="molecule type" value="Genomic_DNA"/>
</dbReference>